<accession>A0A1G2QL34</accession>
<proteinExistence type="predicted"/>
<dbReference type="EMBL" id="MHTL01000002">
    <property type="protein sequence ID" value="OHA61354.1"/>
    <property type="molecule type" value="Genomic_DNA"/>
</dbReference>
<name>A0A1G2QL34_9BACT</name>
<sequence>MDWNVIIPIAATVIAGVIAWFLKNTIENLVNTDRRIEVKVDRIESFIKAASNSIVEIQTLLGGRGFTINQKLAYAPGSPLKLTDYGETIMNESGFYTILKENGDFFVDLVKSKNPQTNYDIQDYSMAVLKELADANNLLAIPLKEYAFNEGLPLEIVLNSAGIVLRDEVMKELSFGDATLDKKPL</sequence>
<protein>
    <submittedName>
        <fullName evidence="2">Uncharacterized protein</fullName>
    </submittedName>
</protein>
<gene>
    <name evidence="2" type="ORF">A2569_00695</name>
</gene>
<keyword evidence="1" id="KW-0472">Membrane</keyword>
<evidence type="ECO:0000313" key="3">
    <source>
        <dbReference type="Proteomes" id="UP000177090"/>
    </source>
</evidence>
<evidence type="ECO:0000313" key="2">
    <source>
        <dbReference type="EMBL" id="OHA61354.1"/>
    </source>
</evidence>
<reference evidence="2 3" key="1">
    <citation type="journal article" date="2016" name="Nat. Commun.">
        <title>Thousands of microbial genomes shed light on interconnected biogeochemical processes in an aquifer system.</title>
        <authorList>
            <person name="Anantharaman K."/>
            <person name="Brown C.T."/>
            <person name="Hug L.A."/>
            <person name="Sharon I."/>
            <person name="Castelle C.J."/>
            <person name="Probst A.J."/>
            <person name="Thomas B.C."/>
            <person name="Singh A."/>
            <person name="Wilkins M.J."/>
            <person name="Karaoz U."/>
            <person name="Brodie E.L."/>
            <person name="Williams K.H."/>
            <person name="Hubbard S.S."/>
            <person name="Banfield J.F."/>
        </authorList>
    </citation>
    <scope>NUCLEOTIDE SEQUENCE [LARGE SCALE GENOMIC DNA]</scope>
</reference>
<feature type="transmembrane region" description="Helical" evidence="1">
    <location>
        <begin position="6"/>
        <end position="26"/>
    </location>
</feature>
<evidence type="ECO:0000256" key="1">
    <source>
        <dbReference type="SAM" id="Phobius"/>
    </source>
</evidence>
<dbReference type="STRING" id="1802440.A2569_00695"/>
<keyword evidence="1" id="KW-0812">Transmembrane</keyword>
<comment type="caution">
    <text evidence="2">The sequence shown here is derived from an EMBL/GenBank/DDBJ whole genome shotgun (WGS) entry which is preliminary data.</text>
</comment>
<organism evidence="2 3">
    <name type="scientific">Candidatus Vogelbacteria bacterium RIFOXYD1_FULL_51_18</name>
    <dbReference type="NCBI Taxonomy" id="1802440"/>
    <lineage>
        <taxon>Bacteria</taxon>
        <taxon>Candidatus Vogeliibacteriota</taxon>
    </lineage>
</organism>
<dbReference type="Proteomes" id="UP000177090">
    <property type="component" value="Unassembled WGS sequence"/>
</dbReference>
<dbReference type="AlphaFoldDB" id="A0A1G2QL34"/>
<keyword evidence="1" id="KW-1133">Transmembrane helix</keyword>